<dbReference type="Pfam" id="PF10672">
    <property type="entry name" value="Methyltrans_SAM"/>
    <property type="match status" value="1"/>
</dbReference>
<evidence type="ECO:0000313" key="10">
    <source>
        <dbReference type="EMBL" id="HGU33660.1"/>
    </source>
</evidence>
<dbReference type="GO" id="GO:0005737">
    <property type="term" value="C:cytoplasm"/>
    <property type="evidence" value="ECO:0007669"/>
    <property type="project" value="UniProtKB-SubCell"/>
</dbReference>
<protein>
    <submittedName>
        <fullName evidence="10">23S rRNA (Cytosine(1962)-C(5))-methyltransferase RlmI</fullName>
    </submittedName>
</protein>
<evidence type="ECO:0000256" key="5">
    <source>
        <dbReference type="ARBA" id="ARBA00022679"/>
    </source>
</evidence>
<dbReference type="Gene3D" id="3.40.50.150">
    <property type="entry name" value="Vaccinia Virus protein VP39"/>
    <property type="match status" value="1"/>
</dbReference>
<keyword evidence="6" id="KW-0949">S-adenosyl-L-methionine</keyword>
<evidence type="ECO:0000256" key="1">
    <source>
        <dbReference type="ARBA" id="ARBA00004496"/>
    </source>
</evidence>
<dbReference type="CDD" id="cd21153">
    <property type="entry name" value="PUA_RlmI"/>
    <property type="match status" value="1"/>
</dbReference>
<organism evidence="10">
    <name type="scientific">Desulfatirhabdium butyrativorans</name>
    <dbReference type="NCBI Taxonomy" id="340467"/>
    <lineage>
        <taxon>Bacteria</taxon>
        <taxon>Pseudomonadati</taxon>
        <taxon>Thermodesulfobacteriota</taxon>
        <taxon>Desulfobacteria</taxon>
        <taxon>Desulfobacterales</taxon>
        <taxon>Desulfatirhabdiaceae</taxon>
        <taxon>Desulfatirhabdium</taxon>
    </lineage>
</organism>
<keyword evidence="7" id="KW-0694">RNA-binding</keyword>
<dbReference type="Gene3D" id="3.30.750.80">
    <property type="entry name" value="RNA methyltransferase domain (HRMD) like"/>
    <property type="match status" value="1"/>
</dbReference>
<dbReference type="SUPFAM" id="SSF88697">
    <property type="entry name" value="PUA domain-like"/>
    <property type="match status" value="1"/>
</dbReference>
<evidence type="ECO:0000256" key="4">
    <source>
        <dbReference type="ARBA" id="ARBA00022603"/>
    </source>
</evidence>
<dbReference type="InterPro" id="IPR029063">
    <property type="entry name" value="SAM-dependent_MTases_sf"/>
</dbReference>
<keyword evidence="3" id="KW-0698">rRNA processing</keyword>
<dbReference type="InterPro" id="IPR019614">
    <property type="entry name" value="SAM-dep_methyl-trfase"/>
</dbReference>
<gene>
    <name evidence="10" type="ORF">ENS29_12520</name>
</gene>
<keyword evidence="5 10" id="KW-0808">Transferase</keyword>
<dbReference type="PANTHER" id="PTHR42873:SF1">
    <property type="entry name" value="S-ADENOSYLMETHIONINE-DEPENDENT METHYLTRANSFERASE DOMAIN-CONTAINING PROTEIN"/>
    <property type="match status" value="1"/>
</dbReference>
<dbReference type="Gene3D" id="2.30.130.10">
    <property type="entry name" value="PUA domain"/>
    <property type="match status" value="1"/>
</dbReference>
<proteinExistence type="inferred from homology"/>
<dbReference type="Pfam" id="PF17785">
    <property type="entry name" value="PUA_3"/>
    <property type="match status" value="1"/>
</dbReference>
<evidence type="ECO:0000256" key="6">
    <source>
        <dbReference type="ARBA" id="ARBA00022691"/>
    </source>
</evidence>
<comment type="subcellular location">
    <subcellularLocation>
        <location evidence="1">Cytoplasm</location>
    </subcellularLocation>
</comment>
<evidence type="ECO:0000256" key="2">
    <source>
        <dbReference type="ARBA" id="ARBA00022490"/>
    </source>
</evidence>
<dbReference type="InterPro" id="IPR041532">
    <property type="entry name" value="RlmI-like_PUA"/>
</dbReference>
<keyword evidence="2" id="KW-0963">Cytoplasm</keyword>
<feature type="domain" description="PUA" evidence="9">
    <location>
        <begin position="4"/>
        <end position="89"/>
    </location>
</feature>
<dbReference type="EMBL" id="DSUH01000288">
    <property type="protein sequence ID" value="HGU33660.1"/>
    <property type="molecule type" value="Genomic_DNA"/>
</dbReference>
<dbReference type="GO" id="GO:0032259">
    <property type="term" value="P:methylation"/>
    <property type="evidence" value="ECO:0007669"/>
    <property type="project" value="UniProtKB-KW"/>
</dbReference>
<name>A0A7C4RTH9_9BACT</name>
<sequence>MKPARIFLKAGREKSVFNRHPWIFTGAVDRIEGNPSSGETVVVATAGGQPLAVASYSPLSQIIARIWSFDPDPERIDRKFFERTICAALERRKAAGFDLNAPQSAFRLLFAESDNLPGVIVDRYADVLVCQFLSSGAERWKTDIVSVLKEAVPCTGIFERSDTSARMKEGLSASVGVLWGGIPDEAIPITENGIRFLVDIRQGHKTGFYLDQAQNRKAVAGHCTGKSVLNAFCYTGAFGIYALREGAHRVVQMDASGQALETARIHAAMNGLSEKDRLEHVCADVFEALRRFRDRGETFDVVILDPPKFAESKHQVERACRGYKDINLLAVKLIRPGGILATFSCSGMVPPPLFQKVIADAACDAGREARILRWCHQGLDHPVVLSFPEGLYLKGLICRIE</sequence>
<dbReference type="SMART" id="SM00359">
    <property type="entry name" value="PUA"/>
    <property type="match status" value="1"/>
</dbReference>
<accession>A0A7C4RTH9</accession>
<keyword evidence="4 10" id="KW-0489">Methyltransferase</keyword>
<dbReference type="CDD" id="cd02440">
    <property type="entry name" value="AdoMet_MTases"/>
    <property type="match status" value="1"/>
</dbReference>
<dbReference type="InterPro" id="IPR002478">
    <property type="entry name" value="PUA"/>
</dbReference>
<dbReference type="InterPro" id="IPR015947">
    <property type="entry name" value="PUA-like_sf"/>
</dbReference>
<dbReference type="PANTHER" id="PTHR42873">
    <property type="entry name" value="RIBOSOMAL RNA LARGE SUBUNIT METHYLTRANSFERASE"/>
    <property type="match status" value="1"/>
</dbReference>
<evidence type="ECO:0000256" key="3">
    <source>
        <dbReference type="ARBA" id="ARBA00022552"/>
    </source>
</evidence>
<reference evidence="10" key="1">
    <citation type="journal article" date="2020" name="mSystems">
        <title>Genome- and Community-Level Interaction Insights into Carbon Utilization and Element Cycling Functions of Hydrothermarchaeota in Hydrothermal Sediment.</title>
        <authorList>
            <person name="Zhou Z."/>
            <person name="Liu Y."/>
            <person name="Xu W."/>
            <person name="Pan J."/>
            <person name="Luo Z.H."/>
            <person name="Li M."/>
        </authorList>
    </citation>
    <scope>NUCLEOTIDE SEQUENCE [LARGE SCALE GENOMIC DNA]</scope>
    <source>
        <strain evidence="10">SpSt-477</strain>
    </source>
</reference>
<dbReference type="CDD" id="cd11572">
    <property type="entry name" value="RlmI_M_like"/>
    <property type="match status" value="1"/>
</dbReference>
<evidence type="ECO:0000256" key="8">
    <source>
        <dbReference type="ARBA" id="ARBA00038091"/>
    </source>
</evidence>
<dbReference type="InterPro" id="IPR036974">
    <property type="entry name" value="PUA_sf"/>
</dbReference>
<dbReference type="PROSITE" id="PS50890">
    <property type="entry name" value="PUA"/>
    <property type="match status" value="1"/>
</dbReference>
<dbReference type="SUPFAM" id="SSF53335">
    <property type="entry name" value="S-adenosyl-L-methionine-dependent methyltransferases"/>
    <property type="match status" value="1"/>
</dbReference>
<comment type="similarity">
    <text evidence="8">Belongs to the methyltransferase superfamily. RlmI family.</text>
</comment>
<dbReference type="GO" id="GO:0006364">
    <property type="term" value="P:rRNA processing"/>
    <property type="evidence" value="ECO:0007669"/>
    <property type="project" value="UniProtKB-KW"/>
</dbReference>
<evidence type="ECO:0000259" key="9">
    <source>
        <dbReference type="SMART" id="SM00359"/>
    </source>
</evidence>
<evidence type="ECO:0000256" key="7">
    <source>
        <dbReference type="ARBA" id="ARBA00022884"/>
    </source>
</evidence>
<dbReference type="GO" id="GO:0003723">
    <property type="term" value="F:RNA binding"/>
    <property type="evidence" value="ECO:0007669"/>
    <property type="project" value="UniProtKB-KW"/>
</dbReference>
<dbReference type="AlphaFoldDB" id="A0A7C4RTH9"/>
<dbReference type="GO" id="GO:0008168">
    <property type="term" value="F:methyltransferase activity"/>
    <property type="evidence" value="ECO:0007669"/>
    <property type="project" value="UniProtKB-KW"/>
</dbReference>
<comment type="caution">
    <text evidence="10">The sequence shown here is derived from an EMBL/GenBank/DDBJ whole genome shotgun (WGS) entry which is preliminary data.</text>
</comment>